<proteinExistence type="predicted"/>
<evidence type="ECO:0000313" key="1">
    <source>
        <dbReference type="EMBL" id="SVE39825.1"/>
    </source>
</evidence>
<reference evidence="1" key="1">
    <citation type="submission" date="2018-05" db="EMBL/GenBank/DDBJ databases">
        <authorList>
            <person name="Lanie J.A."/>
            <person name="Ng W.-L."/>
            <person name="Kazmierczak K.M."/>
            <person name="Andrzejewski T.M."/>
            <person name="Davidsen T.M."/>
            <person name="Wayne K.J."/>
            <person name="Tettelin H."/>
            <person name="Glass J.I."/>
            <person name="Rusch D."/>
            <person name="Podicherti R."/>
            <person name="Tsui H.-C.T."/>
            <person name="Winkler M.E."/>
        </authorList>
    </citation>
    <scope>NUCLEOTIDE SEQUENCE</scope>
</reference>
<accession>A0A383D6D0</accession>
<dbReference type="EMBL" id="UINC01214547">
    <property type="protein sequence ID" value="SVE39825.1"/>
    <property type="molecule type" value="Genomic_DNA"/>
</dbReference>
<dbReference type="AlphaFoldDB" id="A0A383D6D0"/>
<feature type="non-terminal residue" evidence="1">
    <location>
        <position position="47"/>
    </location>
</feature>
<protein>
    <submittedName>
        <fullName evidence="1">Uncharacterized protein</fullName>
    </submittedName>
</protein>
<name>A0A383D6D0_9ZZZZ</name>
<gene>
    <name evidence="1" type="ORF">METZ01_LOCUS492679</name>
</gene>
<sequence>MLSDHANAQLRSPIDLDNLRFEGIRVVRRDGSQQGPGLLRRSTPYDL</sequence>
<organism evidence="1">
    <name type="scientific">marine metagenome</name>
    <dbReference type="NCBI Taxonomy" id="408172"/>
    <lineage>
        <taxon>unclassified sequences</taxon>
        <taxon>metagenomes</taxon>
        <taxon>ecological metagenomes</taxon>
    </lineage>
</organism>